<name>A0A261G914_9BIFI</name>
<gene>
    <name evidence="1" type="ORF">BAQU_0566</name>
</gene>
<organism evidence="1 2">
    <name type="scientific">Bifidobacterium aquikefiri</name>
    <dbReference type="NCBI Taxonomy" id="1653207"/>
    <lineage>
        <taxon>Bacteria</taxon>
        <taxon>Bacillati</taxon>
        <taxon>Actinomycetota</taxon>
        <taxon>Actinomycetes</taxon>
        <taxon>Bifidobacteriales</taxon>
        <taxon>Bifidobacteriaceae</taxon>
        <taxon>Bifidobacterium</taxon>
    </lineage>
</organism>
<proteinExistence type="predicted"/>
<dbReference type="Proteomes" id="UP000216451">
    <property type="component" value="Unassembled WGS sequence"/>
</dbReference>
<keyword evidence="2" id="KW-1185">Reference proteome</keyword>
<evidence type="ECO:0000313" key="1">
    <source>
        <dbReference type="EMBL" id="OZG67921.1"/>
    </source>
</evidence>
<accession>A0A261G914</accession>
<comment type="caution">
    <text evidence="1">The sequence shown here is derived from an EMBL/GenBank/DDBJ whole genome shotgun (WGS) entry which is preliminary data.</text>
</comment>
<reference evidence="1 2" key="1">
    <citation type="journal article" date="2017" name="BMC Genomics">
        <title>Comparative genomic and phylogenomic analyses of the Bifidobacteriaceae family.</title>
        <authorList>
            <person name="Lugli G.A."/>
            <person name="Milani C."/>
            <person name="Turroni F."/>
            <person name="Duranti S."/>
            <person name="Mancabelli L."/>
            <person name="Mangifesta M."/>
            <person name="Ferrario C."/>
            <person name="Modesto M."/>
            <person name="Mattarelli P."/>
            <person name="Jiri K."/>
            <person name="van Sinderen D."/>
            <person name="Ventura M."/>
        </authorList>
    </citation>
    <scope>NUCLEOTIDE SEQUENCE [LARGE SCALE GENOMIC DNA]</scope>
    <source>
        <strain evidence="1 2">LMG 28769</strain>
    </source>
</reference>
<dbReference type="AlphaFoldDB" id="A0A261G914"/>
<protein>
    <submittedName>
        <fullName evidence="1">Uncharacterized protein</fullName>
    </submittedName>
</protein>
<evidence type="ECO:0000313" key="2">
    <source>
        <dbReference type="Proteomes" id="UP000216451"/>
    </source>
</evidence>
<sequence length="71" mass="8285">MSGWKNSDERWRNWATVNYRLTAQQWDFAAEMFVNLMPSGNIIYDSDGQCAVVCNHQLRTTLELENTGTWL</sequence>
<dbReference type="EMBL" id="MWXA01000003">
    <property type="protein sequence ID" value="OZG67921.1"/>
    <property type="molecule type" value="Genomic_DNA"/>
</dbReference>